<keyword evidence="3 7" id="KW-0812">Transmembrane</keyword>
<evidence type="ECO:0000256" key="5">
    <source>
        <dbReference type="ARBA" id="ARBA00022989"/>
    </source>
</evidence>
<feature type="transmembrane region" description="Helical" evidence="7">
    <location>
        <begin position="46"/>
        <end position="69"/>
    </location>
</feature>
<keyword evidence="10" id="KW-1185">Reference proteome</keyword>
<feature type="transmembrane region" description="Helical" evidence="7">
    <location>
        <begin position="6"/>
        <end position="25"/>
    </location>
</feature>
<dbReference type="InterPro" id="IPR013057">
    <property type="entry name" value="AA_transpt_TM"/>
</dbReference>
<keyword evidence="2" id="KW-0813">Transport</keyword>
<feature type="transmembrane region" description="Helical" evidence="7">
    <location>
        <begin position="98"/>
        <end position="115"/>
    </location>
</feature>
<evidence type="ECO:0000313" key="9">
    <source>
        <dbReference type="EMBL" id="KAK2077157.1"/>
    </source>
</evidence>
<feature type="domain" description="Amino acid transporter transmembrane" evidence="8">
    <location>
        <begin position="4"/>
        <end position="462"/>
    </location>
</feature>
<accession>A0AAD9IJE2</accession>
<evidence type="ECO:0000256" key="7">
    <source>
        <dbReference type="SAM" id="Phobius"/>
    </source>
</evidence>
<dbReference type="EMBL" id="JASFZW010000007">
    <property type="protein sequence ID" value="KAK2077157.1"/>
    <property type="molecule type" value="Genomic_DNA"/>
</dbReference>
<dbReference type="GO" id="GO:0006865">
    <property type="term" value="P:amino acid transport"/>
    <property type="evidence" value="ECO:0007669"/>
    <property type="project" value="UniProtKB-KW"/>
</dbReference>
<proteinExistence type="predicted"/>
<dbReference type="AlphaFoldDB" id="A0AAD9IJE2"/>
<dbReference type="GO" id="GO:0016020">
    <property type="term" value="C:membrane"/>
    <property type="evidence" value="ECO:0007669"/>
    <property type="project" value="UniProtKB-SubCell"/>
</dbReference>
<feature type="transmembrane region" description="Helical" evidence="7">
    <location>
        <begin position="207"/>
        <end position="228"/>
    </location>
</feature>
<feature type="transmembrane region" description="Helical" evidence="7">
    <location>
        <begin position="244"/>
        <end position="266"/>
    </location>
</feature>
<gene>
    <name evidence="9" type="ORF">QBZ16_004791</name>
</gene>
<evidence type="ECO:0000256" key="2">
    <source>
        <dbReference type="ARBA" id="ARBA00022448"/>
    </source>
</evidence>
<keyword evidence="5 7" id="KW-1133">Transmembrane helix</keyword>
<dbReference type="Proteomes" id="UP001255856">
    <property type="component" value="Unassembled WGS sequence"/>
</dbReference>
<protein>
    <recommendedName>
        <fullName evidence="8">Amino acid transporter transmembrane domain-containing protein</fullName>
    </recommendedName>
</protein>
<dbReference type="Pfam" id="PF01490">
    <property type="entry name" value="Aa_trans"/>
    <property type="match status" value="1"/>
</dbReference>
<evidence type="ECO:0000256" key="6">
    <source>
        <dbReference type="ARBA" id="ARBA00023136"/>
    </source>
</evidence>
<feature type="transmembrane region" description="Helical" evidence="7">
    <location>
        <begin position="413"/>
        <end position="432"/>
    </location>
</feature>
<feature type="transmembrane region" description="Helical" evidence="7">
    <location>
        <begin position="122"/>
        <end position="144"/>
    </location>
</feature>
<name>A0AAD9IJE2_PROWI</name>
<dbReference type="PANTHER" id="PTHR48017">
    <property type="entry name" value="OS05G0424000 PROTEIN-RELATED"/>
    <property type="match status" value="1"/>
</dbReference>
<comment type="caution">
    <text evidence="9">The sequence shown here is derived from an EMBL/GenBank/DDBJ whole genome shotgun (WGS) entry which is preliminary data.</text>
</comment>
<sequence>MGMLGWIAGPIAMIMFYLISILLLTDVYEVNGVEHGRYHHAVRNILGYWQGIALAIFQSLNMVLTAIAYTISAAESVKNIARIACDWDNNTDCPIDKQWIAAIMFGGVQLVLSQVPSLEEAWGVSALGTISSLLYSGIALGLGIKYAGAHQGTIGGIPKSTAGKVFGVLSSLGAMAFAFSFAVVLLEVQDTLRQPPKASKTMKKASLTSISGAFGFYFTVAIANYSAFGNDVPSFIFNAYSGPQWVVCLGYICVMLHMVSAFQVFAQPMFDTFESWVKAYTQRRRHDIEGAAVVTNPVADPETKEDKAVVVDSPADLPGAKTVEKRTGSGAALARPSGRLQRMSSSAVQSINRLSASSAMYRVSTGFAREDVPTNADHVLIPFWQRLIVRSLYVVIVTVIACIMPFFGDMAGLVGAITFFPLSVYFPIRCWSRIYKPRGAFNGLLWVITVVMGIVAVLATIASFRQIITAWSSYKLFA</sequence>
<evidence type="ECO:0000259" key="8">
    <source>
        <dbReference type="Pfam" id="PF01490"/>
    </source>
</evidence>
<feature type="transmembrane region" description="Helical" evidence="7">
    <location>
        <begin position="387"/>
        <end position="407"/>
    </location>
</feature>
<feature type="transmembrane region" description="Helical" evidence="7">
    <location>
        <begin position="444"/>
        <end position="468"/>
    </location>
</feature>
<keyword evidence="6 7" id="KW-0472">Membrane</keyword>
<reference evidence="9" key="1">
    <citation type="submission" date="2021-01" db="EMBL/GenBank/DDBJ databases">
        <authorList>
            <person name="Eckstrom K.M.E."/>
        </authorList>
    </citation>
    <scope>NUCLEOTIDE SEQUENCE</scope>
    <source>
        <strain evidence="9">UVCC 0001</strain>
    </source>
</reference>
<evidence type="ECO:0000313" key="10">
    <source>
        <dbReference type="Proteomes" id="UP001255856"/>
    </source>
</evidence>
<evidence type="ECO:0000256" key="3">
    <source>
        <dbReference type="ARBA" id="ARBA00022692"/>
    </source>
</evidence>
<feature type="transmembrane region" description="Helical" evidence="7">
    <location>
        <begin position="164"/>
        <end position="186"/>
    </location>
</feature>
<keyword evidence="4" id="KW-0029">Amino-acid transport</keyword>
<comment type="subcellular location">
    <subcellularLocation>
        <location evidence="1">Membrane</location>
    </subcellularLocation>
</comment>
<organism evidence="9 10">
    <name type="scientific">Prototheca wickerhamii</name>
    <dbReference type="NCBI Taxonomy" id="3111"/>
    <lineage>
        <taxon>Eukaryota</taxon>
        <taxon>Viridiplantae</taxon>
        <taxon>Chlorophyta</taxon>
        <taxon>core chlorophytes</taxon>
        <taxon>Trebouxiophyceae</taxon>
        <taxon>Chlorellales</taxon>
        <taxon>Chlorellaceae</taxon>
        <taxon>Prototheca</taxon>
    </lineage>
</organism>
<evidence type="ECO:0000256" key="4">
    <source>
        <dbReference type="ARBA" id="ARBA00022970"/>
    </source>
</evidence>
<evidence type="ECO:0000256" key="1">
    <source>
        <dbReference type="ARBA" id="ARBA00004370"/>
    </source>
</evidence>